<evidence type="ECO:0000313" key="3">
    <source>
        <dbReference type="Proteomes" id="UP000271631"/>
    </source>
</evidence>
<protein>
    <submittedName>
        <fullName evidence="2">Uncharacterized protein</fullName>
    </submittedName>
</protein>
<sequence length="75" mass="8042">MYHPPARPGTDRSESYAELPERRGFCGPGEASLVREGGVSDGAFSVNIPPPSRTSPLPQIVSFNFRSSESVYDAG</sequence>
<comment type="caution">
    <text evidence="2">The sequence shown here is derived from an EMBL/GenBank/DDBJ whole genome shotgun (WGS) entry which is preliminary data.</text>
</comment>
<name>A0A0N0WI72_PSEYM</name>
<feature type="compositionally biased region" description="Basic and acidic residues" evidence="1">
    <location>
        <begin position="9"/>
        <end position="24"/>
    </location>
</feature>
<evidence type="ECO:0000313" key="2">
    <source>
        <dbReference type="EMBL" id="RMV25869.1"/>
    </source>
</evidence>
<dbReference type="Proteomes" id="UP000271631">
    <property type="component" value="Unassembled WGS sequence"/>
</dbReference>
<reference evidence="2 3" key="1">
    <citation type="submission" date="2018-08" db="EMBL/GenBank/DDBJ databases">
        <title>Recombination of ecologically and evolutionarily significant loci maintains genetic cohesion in the Pseudomonas syringae species complex.</title>
        <authorList>
            <person name="Dillon M."/>
            <person name="Thakur S."/>
            <person name="Almeida R.N.D."/>
            <person name="Weir B.S."/>
            <person name="Guttman D.S."/>
        </authorList>
    </citation>
    <scope>NUCLEOTIDE SEQUENCE [LARGE SCALE GENOMIC DNA]</scope>
    <source>
        <strain evidence="2 3">ICMP 11281</strain>
    </source>
</reference>
<proteinExistence type="predicted"/>
<dbReference type="AlphaFoldDB" id="A0A0N0WI72"/>
<gene>
    <name evidence="2" type="ORF">ALP13_102738</name>
</gene>
<organism evidence="2 3">
    <name type="scientific">Pseudomonas syringae pv. maculicola</name>
    <dbReference type="NCBI Taxonomy" id="59511"/>
    <lineage>
        <taxon>Bacteria</taxon>
        <taxon>Pseudomonadati</taxon>
        <taxon>Pseudomonadota</taxon>
        <taxon>Gammaproteobacteria</taxon>
        <taxon>Pseudomonadales</taxon>
        <taxon>Pseudomonadaceae</taxon>
        <taxon>Pseudomonas</taxon>
    </lineage>
</organism>
<dbReference type="EMBL" id="RBUQ01000398">
    <property type="protein sequence ID" value="RMV25869.1"/>
    <property type="molecule type" value="Genomic_DNA"/>
</dbReference>
<accession>A0A0N0WI72</accession>
<evidence type="ECO:0000256" key="1">
    <source>
        <dbReference type="SAM" id="MobiDB-lite"/>
    </source>
</evidence>
<feature type="region of interest" description="Disordered" evidence="1">
    <location>
        <begin position="1"/>
        <end position="30"/>
    </location>
</feature>